<dbReference type="Proteomes" id="UP000695562">
    <property type="component" value="Unassembled WGS sequence"/>
</dbReference>
<feature type="region of interest" description="Disordered" evidence="1">
    <location>
        <begin position="93"/>
        <end position="138"/>
    </location>
</feature>
<comment type="caution">
    <text evidence="3">The sequence shown here is derived from an EMBL/GenBank/DDBJ whole genome shotgun (WGS) entry which is preliminary data.</text>
</comment>
<dbReference type="AlphaFoldDB" id="A0A8J4Q300"/>
<evidence type="ECO:0000256" key="1">
    <source>
        <dbReference type="SAM" id="MobiDB-lite"/>
    </source>
</evidence>
<evidence type="ECO:0000313" key="3">
    <source>
        <dbReference type="EMBL" id="KAF2078350.1"/>
    </source>
</evidence>
<feature type="compositionally biased region" description="Polar residues" evidence="1">
    <location>
        <begin position="124"/>
        <end position="138"/>
    </location>
</feature>
<proteinExistence type="predicted"/>
<accession>A0A8J4Q300</accession>
<dbReference type="OrthoDB" id="20761at2759"/>
<sequence length="428" mass="48632">MTTTATGSSNPNTLYRQFISHRGLQQQQQQQLYILCIILFLLLPTHFVSPERVTVTKDAQINFNNDTKVQVTTTTTSTNSNFLCYGRINNNNSGSDSDSSSLSTTPSSSSSSSSTNNDSSNSNYYNAEPSQNKVSNQNSSTYLPDSCEFLINPTDKDKLSCCKESHKETFNHLLEYIQNKSMGKLYSCKNENKTFTGGFKIVDNEGNTPDLKTDSRMLEVLDTRFHVKTCIDHLKKLQCFRCSQDHQTILHDPLAQLEYNSSVEPIFLLKEQQIYFNSSSSSSNSNSNNNNSTNGKFVTLCTSYFQQLRSYCQYITFRDLNFNQLFLESQPFLPGVFTDTYGIRYPPVTKEYFYSVDMQDGVYVSNVNCFKIPIVPFTEPTCAFIVNNTWVGNYDDHSNDQNSNNSITLFHRLNFNLILIISLIILLI</sequence>
<evidence type="ECO:0000313" key="4">
    <source>
        <dbReference type="Proteomes" id="UP000695562"/>
    </source>
</evidence>
<reference evidence="3" key="1">
    <citation type="submission" date="2020-01" db="EMBL/GenBank/DDBJ databases">
        <title>Development of genomics and gene disruption for Polysphondylium violaceum indicates a role for the polyketide synthase stlB in stalk morphogenesis.</title>
        <authorList>
            <person name="Narita B."/>
            <person name="Kawabe Y."/>
            <person name="Kin K."/>
            <person name="Saito T."/>
            <person name="Gibbs R."/>
            <person name="Kuspa A."/>
            <person name="Muzny D."/>
            <person name="Queller D."/>
            <person name="Richards S."/>
            <person name="Strassman J."/>
            <person name="Sucgang R."/>
            <person name="Worley K."/>
            <person name="Schaap P."/>
        </authorList>
    </citation>
    <scope>NUCLEOTIDE SEQUENCE</scope>
    <source>
        <strain evidence="3">QSvi11</strain>
    </source>
</reference>
<keyword evidence="4" id="KW-1185">Reference proteome</keyword>
<gene>
    <name evidence="3" type="ORF">CYY_000334</name>
</gene>
<protein>
    <submittedName>
        <fullName evidence="3">Uncharacterized protein</fullName>
    </submittedName>
</protein>
<keyword evidence="2" id="KW-0472">Membrane</keyword>
<organism evidence="3 4">
    <name type="scientific">Polysphondylium violaceum</name>
    <dbReference type="NCBI Taxonomy" id="133409"/>
    <lineage>
        <taxon>Eukaryota</taxon>
        <taxon>Amoebozoa</taxon>
        <taxon>Evosea</taxon>
        <taxon>Eumycetozoa</taxon>
        <taxon>Dictyostelia</taxon>
        <taxon>Dictyosteliales</taxon>
        <taxon>Dictyosteliaceae</taxon>
        <taxon>Polysphondylium</taxon>
    </lineage>
</organism>
<feature type="transmembrane region" description="Helical" evidence="2">
    <location>
        <begin position="32"/>
        <end position="49"/>
    </location>
</feature>
<keyword evidence="2" id="KW-0812">Transmembrane</keyword>
<evidence type="ECO:0000256" key="2">
    <source>
        <dbReference type="SAM" id="Phobius"/>
    </source>
</evidence>
<name>A0A8J4Q300_9MYCE</name>
<feature type="compositionally biased region" description="Low complexity" evidence="1">
    <location>
        <begin position="93"/>
        <end position="123"/>
    </location>
</feature>
<dbReference type="EMBL" id="AJWJ01000006">
    <property type="protein sequence ID" value="KAF2078350.1"/>
    <property type="molecule type" value="Genomic_DNA"/>
</dbReference>
<keyword evidence="2" id="KW-1133">Transmembrane helix</keyword>